<dbReference type="EMBL" id="JAWJYN010000001">
    <property type="protein sequence ID" value="MDZ8160303.1"/>
    <property type="molecule type" value="Genomic_DNA"/>
</dbReference>
<gene>
    <name evidence="3" type="ORF">R2Q92_00530</name>
</gene>
<organism evidence="3 4">
    <name type="scientific">Microbacterium aquimaris</name>
    <dbReference type="NCBI Taxonomy" id="459816"/>
    <lineage>
        <taxon>Bacteria</taxon>
        <taxon>Bacillati</taxon>
        <taxon>Actinomycetota</taxon>
        <taxon>Actinomycetes</taxon>
        <taxon>Micrococcales</taxon>
        <taxon>Microbacteriaceae</taxon>
        <taxon>Microbacterium</taxon>
    </lineage>
</organism>
<evidence type="ECO:0000256" key="2">
    <source>
        <dbReference type="ARBA" id="ARBA00023002"/>
    </source>
</evidence>
<dbReference type="RefSeq" id="WP_322597474.1">
    <property type="nucleotide sequence ID" value="NZ_BAAAPT010000001.1"/>
</dbReference>
<evidence type="ECO:0000313" key="4">
    <source>
        <dbReference type="Proteomes" id="UP001291912"/>
    </source>
</evidence>
<proteinExistence type="inferred from homology"/>
<dbReference type="PANTHER" id="PTHR43477:SF1">
    <property type="entry name" value="DIHYDROANTICAPSIN 7-DEHYDROGENASE"/>
    <property type="match status" value="1"/>
</dbReference>
<dbReference type="Pfam" id="PF00106">
    <property type="entry name" value="adh_short"/>
    <property type="match status" value="1"/>
</dbReference>
<protein>
    <submittedName>
        <fullName evidence="3">SDR family NAD(P)-dependent oxidoreductase</fullName>
    </submittedName>
</protein>
<dbReference type="Gene3D" id="3.40.50.720">
    <property type="entry name" value="NAD(P)-binding Rossmann-like Domain"/>
    <property type="match status" value="1"/>
</dbReference>
<dbReference type="PANTHER" id="PTHR43477">
    <property type="entry name" value="DIHYDROANTICAPSIN 7-DEHYDROGENASE"/>
    <property type="match status" value="1"/>
</dbReference>
<keyword evidence="2" id="KW-0560">Oxidoreductase</keyword>
<evidence type="ECO:0000256" key="1">
    <source>
        <dbReference type="ARBA" id="ARBA00006484"/>
    </source>
</evidence>
<dbReference type="InterPro" id="IPR002347">
    <property type="entry name" value="SDR_fam"/>
</dbReference>
<name>A0ABU5N2J2_9MICO</name>
<evidence type="ECO:0000313" key="3">
    <source>
        <dbReference type="EMBL" id="MDZ8160303.1"/>
    </source>
</evidence>
<dbReference type="Proteomes" id="UP001291912">
    <property type="component" value="Unassembled WGS sequence"/>
</dbReference>
<dbReference type="InterPro" id="IPR036291">
    <property type="entry name" value="NAD(P)-bd_dom_sf"/>
</dbReference>
<reference evidence="3 4" key="1">
    <citation type="submission" date="2023-10" db="EMBL/GenBank/DDBJ databases">
        <title>Microbacterium xanthum sp. nov., isolated from seaweed.</title>
        <authorList>
            <person name="Lee S.D."/>
        </authorList>
    </citation>
    <scope>NUCLEOTIDE SEQUENCE [LARGE SCALE GENOMIC DNA]</scope>
    <source>
        <strain evidence="3 4">KCTC 19124</strain>
    </source>
</reference>
<keyword evidence="4" id="KW-1185">Reference proteome</keyword>
<sequence length="229" mass="23476">MSDGDATGEGRVTGVAGRTVLLAGGTSEAGRVAAQVLTAAGAHVIIAARDEVALGTLRETLPGIRTQRCDLTDETAVHDLGERVGALDGVLHLVGGWRGGGGLTGQTEGDFRALETSLTALRHVSRAFDPTLRDSDAARTAIVSSTAVTRPLAGGANYAAVKAAAEAWNRAVAHGFAKHARDAGEPLRAAAVTYRVKALAGREFALADAFARLWDDDAAAVNDTVVTLG</sequence>
<accession>A0ABU5N2J2</accession>
<comment type="caution">
    <text evidence="3">The sequence shown here is derived from an EMBL/GenBank/DDBJ whole genome shotgun (WGS) entry which is preliminary data.</text>
</comment>
<comment type="similarity">
    <text evidence="1">Belongs to the short-chain dehydrogenases/reductases (SDR) family.</text>
</comment>
<dbReference type="InterPro" id="IPR051122">
    <property type="entry name" value="SDR_DHRS6-like"/>
</dbReference>
<dbReference type="SUPFAM" id="SSF51735">
    <property type="entry name" value="NAD(P)-binding Rossmann-fold domains"/>
    <property type="match status" value="1"/>
</dbReference>